<comment type="caution">
    <text evidence="2">The sequence shown here is derived from an EMBL/GenBank/DDBJ whole genome shotgun (WGS) entry which is preliminary data.</text>
</comment>
<dbReference type="PIRSF" id="PIRSF010260">
    <property type="entry name" value="UCP010260"/>
    <property type="match status" value="1"/>
</dbReference>
<gene>
    <name evidence="2" type="ORF">C1I95_02220</name>
</gene>
<name>A0A2W2FGV6_9ACTN</name>
<dbReference type="EMBL" id="POTY01000006">
    <property type="protein sequence ID" value="PZG23908.1"/>
    <property type="molecule type" value="Genomic_DNA"/>
</dbReference>
<dbReference type="InterPro" id="IPR014457">
    <property type="entry name" value="UCP010260"/>
</dbReference>
<proteinExistence type="predicted"/>
<dbReference type="Proteomes" id="UP000248924">
    <property type="component" value="Unassembled WGS sequence"/>
</dbReference>
<feature type="domain" description="DUF1990" evidence="1">
    <location>
        <begin position="2"/>
        <end position="156"/>
    </location>
</feature>
<evidence type="ECO:0000313" key="3">
    <source>
        <dbReference type="Proteomes" id="UP000248924"/>
    </source>
</evidence>
<accession>A0A2W2FGV6</accession>
<dbReference type="AlphaFoldDB" id="A0A2W2FGV6"/>
<sequence>MTYAEVGATRHALPPGYRHIQRTEIIGTGADTFQRAGEALDHWTVHRAAGLRVLASGPANQPGVDAVLLLGTRRLQVSAACRVVYAIQEPNRRGFAYGTLAGHPETGEEAFLIHLGDDGRVTFSIAAFSRPQRLAARLGGPLTHAVQEVITSRYFSAVRRLAAGR</sequence>
<dbReference type="PANTHER" id="PTHR34202:SF1">
    <property type="entry name" value="UPF0548 PROTEIN"/>
    <property type="match status" value="1"/>
</dbReference>
<protein>
    <submittedName>
        <fullName evidence="2">DUF1990 domain-containing protein</fullName>
    </submittedName>
</protein>
<keyword evidence="3" id="KW-1185">Reference proteome</keyword>
<dbReference type="OrthoDB" id="120660at2"/>
<evidence type="ECO:0000313" key="2">
    <source>
        <dbReference type="EMBL" id="PZG23908.1"/>
    </source>
</evidence>
<evidence type="ECO:0000259" key="1">
    <source>
        <dbReference type="Pfam" id="PF09348"/>
    </source>
</evidence>
<dbReference type="PANTHER" id="PTHR34202">
    <property type="entry name" value="UPF0548 PROTEIN"/>
    <property type="match status" value="1"/>
</dbReference>
<organism evidence="2 3">
    <name type="scientific">Micromonospora craterilacus</name>
    <dbReference type="NCBI Taxonomy" id="1655439"/>
    <lineage>
        <taxon>Bacteria</taxon>
        <taxon>Bacillati</taxon>
        <taxon>Actinomycetota</taxon>
        <taxon>Actinomycetes</taxon>
        <taxon>Micromonosporales</taxon>
        <taxon>Micromonosporaceae</taxon>
        <taxon>Micromonospora</taxon>
    </lineage>
</organism>
<dbReference type="InterPro" id="IPR018960">
    <property type="entry name" value="DUF1990"/>
</dbReference>
<dbReference type="Pfam" id="PF09348">
    <property type="entry name" value="DUF1990"/>
    <property type="match status" value="1"/>
</dbReference>
<reference evidence="2 3" key="1">
    <citation type="submission" date="2018-01" db="EMBL/GenBank/DDBJ databases">
        <title>Draft genome sequence of Jishengella sp. NA12.</title>
        <authorList>
            <person name="Sahin N."/>
            <person name="Ay H."/>
            <person name="Saygin H."/>
        </authorList>
    </citation>
    <scope>NUCLEOTIDE SEQUENCE [LARGE SCALE GENOMIC DNA]</scope>
    <source>
        <strain evidence="2 3">NA12</strain>
    </source>
</reference>